<feature type="transmembrane region" description="Helical" evidence="6">
    <location>
        <begin position="233"/>
        <end position="256"/>
    </location>
</feature>
<dbReference type="Pfam" id="PF10328">
    <property type="entry name" value="7TM_GPCR_Srx"/>
    <property type="match status" value="1"/>
</dbReference>
<evidence type="ECO:0000256" key="2">
    <source>
        <dbReference type="ARBA" id="ARBA00022692"/>
    </source>
</evidence>
<feature type="transmembrane region" description="Helical" evidence="6">
    <location>
        <begin position="367"/>
        <end position="391"/>
    </location>
</feature>
<evidence type="ECO:0000259" key="7">
    <source>
        <dbReference type="PROSITE" id="PS50262"/>
    </source>
</evidence>
<dbReference type="GeneID" id="111124192"/>
<dbReference type="InterPro" id="IPR019430">
    <property type="entry name" value="7TM_GPCR_serpentine_rcpt_Srx"/>
</dbReference>
<dbReference type="InterPro" id="IPR052954">
    <property type="entry name" value="GPCR-Ligand_Int"/>
</dbReference>
<keyword evidence="8" id="KW-1185">Reference proteome</keyword>
<dbReference type="InterPro" id="IPR017452">
    <property type="entry name" value="GPCR_Rhodpsn_7TM"/>
</dbReference>
<proteinExistence type="predicted"/>
<feature type="transmembrane region" description="Helical" evidence="6">
    <location>
        <begin position="403"/>
        <end position="428"/>
    </location>
</feature>
<evidence type="ECO:0000313" key="9">
    <source>
        <dbReference type="RefSeq" id="XP_022322762.1"/>
    </source>
</evidence>
<dbReference type="OrthoDB" id="6121511at2759"/>
<feature type="transmembrane region" description="Helical" evidence="6">
    <location>
        <begin position="321"/>
        <end position="346"/>
    </location>
</feature>
<evidence type="ECO:0000313" key="8">
    <source>
        <dbReference type="Proteomes" id="UP000694844"/>
    </source>
</evidence>
<evidence type="ECO:0000256" key="1">
    <source>
        <dbReference type="ARBA" id="ARBA00004370"/>
    </source>
</evidence>
<evidence type="ECO:0000256" key="3">
    <source>
        <dbReference type="ARBA" id="ARBA00022989"/>
    </source>
</evidence>
<dbReference type="InterPro" id="IPR000276">
    <property type="entry name" value="GPCR_Rhodpsn"/>
</dbReference>
<keyword evidence="2 6" id="KW-0812">Transmembrane</keyword>
<evidence type="ECO:0000256" key="4">
    <source>
        <dbReference type="ARBA" id="ARBA00023136"/>
    </source>
</evidence>
<dbReference type="PANTHER" id="PTHR46641:SF2">
    <property type="entry name" value="FMRFAMIDE RECEPTOR"/>
    <property type="match status" value="1"/>
</dbReference>
<keyword evidence="4 6" id="KW-0472">Membrane</keyword>
<dbReference type="GO" id="GO:0016020">
    <property type="term" value="C:membrane"/>
    <property type="evidence" value="ECO:0007669"/>
    <property type="project" value="UniProtKB-SubCell"/>
</dbReference>
<gene>
    <name evidence="9" type="primary">LOC111124192</name>
</gene>
<dbReference type="KEGG" id="cvn:111124192"/>
<dbReference type="SUPFAM" id="SSF81321">
    <property type="entry name" value="Family A G protein-coupled receptor-like"/>
    <property type="match status" value="1"/>
</dbReference>
<comment type="subcellular location">
    <subcellularLocation>
        <location evidence="1">Membrane</location>
    </subcellularLocation>
</comment>
<feature type="domain" description="G-protein coupled receptors family 1 profile" evidence="7">
    <location>
        <begin position="244"/>
        <end position="425"/>
    </location>
</feature>
<organism evidence="8 9">
    <name type="scientific">Crassostrea virginica</name>
    <name type="common">Eastern oyster</name>
    <dbReference type="NCBI Taxonomy" id="6565"/>
    <lineage>
        <taxon>Eukaryota</taxon>
        <taxon>Metazoa</taxon>
        <taxon>Spiralia</taxon>
        <taxon>Lophotrochozoa</taxon>
        <taxon>Mollusca</taxon>
        <taxon>Bivalvia</taxon>
        <taxon>Autobranchia</taxon>
        <taxon>Pteriomorphia</taxon>
        <taxon>Ostreida</taxon>
        <taxon>Ostreoidea</taxon>
        <taxon>Ostreidae</taxon>
        <taxon>Crassostrea</taxon>
    </lineage>
</organism>
<name>A0A8B8D3Q8_CRAVI</name>
<sequence>MNRCNTNSDISLSDTSITEMLSEDIVAHNDFLFFTFGVALSIIICIGIPGNCFALIILMHRSLRSSPVSIVKALTIHGIFNMCFSIYQDIIPSIKLHMETENFNSDMLKTLSQNKCKSNVSVASSSIFQCFKHIDVYVNTTNSLLAQMKPVYNRLVNGTTFGHESAIIKKCIFDKLEAFHFYPDPVPNESISNYDSRVDFTFEAPFGADNFTLDRDVSYFIENAVERFIGYTLVNYGLVITFCLAIERCVAIYFPFQAVRWLTIRKTRISLFLILLGCVCIHLPQMAKEIKFAKTTPSSLDQVGDDTLLFVEPIRQEYEQFYALISLIICVATFSLNILVLVKLIILHRRLKYCKHLVNAERTEINITVAIVVLIFFQLPFHIMASTIAFIQSNLKISNVNSLLKITVLIRFFFISQSALNFIIYCILARNCRKVCRILFRKLSLSFTRKTTSFTHHDDKLMNERIRRIYSNSVTTAKPTEKEDVHVRLNPLDDIQLERLVQYERNRPKEFGRTTDSYSSRNGRNIATKEEYV</sequence>
<feature type="transmembrane region" description="Helical" evidence="6">
    <location>
        <begin position="268"/>
        <end position="287"/>
    </location>
</feature>
<dbReference type="GO" id="GO:0004930">
    <property type="term" value="F:G protein-coupled receptor activity"/>
    <property type="evidence" value="ECO:0007669"/>
    <property type="project" value="InterPro"/>
</dbReference>
<evidence type="ECO:0000256" key="6">
    <source>
        <dbReference type="SAM" id="Phobius"/>
    </source>
</evidence>
<protein>
    <submittedName>
        <fullName evidence="9">Uncharacterized protein LOC111124192</fullName>
    </submittedName>
</protein>
<feature type="transmembrane region" description="Helical" evidence="6">
    <location>
        <begin position="31"/>
        <end position="58"/>
    </location>
</feature>
<dbReference type="Gene3D" id="1.20.1070.10">
    <property type="entry name" value="Rhodopsin 7-helix transmembrane proteins"/>
    <property type="match status" value="1"/>
</dbReference>
<dbReference type="PANTHER" id="PTHR46641">
    <property type="entry name" value="FMRFAMIDE RECEPTOR-RELATED"/>
    <property type="match status" value="1"/>
</dbReference>
<dbReference type="AlphaFoldDB" id="A0A8B8D3Q8"/>
<feature type="region of interest" description="Disordered" evidence="5">
    <location>
        <begin position="510"/>
        <end position="533"/>
    </location>
</feature>
<keyword evidence="3 6" id="KW-1133">Transmembrane helix</keyword>
<feature type="compositionally biased region" description="Polar residues" evidence="5">
    <location>
        <begin position="514"/>
        <end position="525"/>
    </location>
</feature>
<dbReference type="Proteomes" id="UP000694844">
    <property type="component" value="Chromosome 3"/>
</dbReference>
<accession>A0A8B8D3Q8</accession>
<dbReference type="PROSITE" id="PS50262">
    <property type="entry name" value="G_PROTEIN_RECEP_F1_2"/>
    <property type="match status" value="1"/>
</dbReference>
<evidence type="ECO:0000256" key="5">
    <source>
        <dbReference type="SAM" id="MobiDB-lite"/>
    </source>
</evidence>
<reference evidence="9" key="1">
    <citation type="submission" date="2025-08" db="UniProtKB">
        <authorList>
            <consortium name="RefSeq"/>
        </authorList>
    </citation>
    <scope>IDENTIFICATION</scope>
    <source>
        <tissue evidence="9">Whole sample</tissue>
    </source>
</reference>
<dbReference type="PRINTS" id="PR00237">
    <property type="entry name" value="GPCRRHODOPSN"/>
</dbReference>
<dbReference type="RefSeq" id="XP_022322762.1">
    <property type="nucleotide sequence ID" value="XM_022467054.1"/>
</dbReference>